<feature type="binding site" evidence="5">
    <location>
        <position position="186"/>
    </location>
    <ligand>
        <name>GTP</name>
        <dbReference type="ChEBI" id="CHEBI:37565"/>
    </ligand>
</feature>
<dbReference type="PANTHER" id="PTHR30314:SF3">
    <property type="entry name" value="MITOCHONDRIAL DIVISION PROTEIN FSZA"/>
    <property type="match status" value="1"/>
</dbReference>
<evidence type="ECO:0000259" key="7">
    <source>
        <dbReference type="SMART" id="SM00864"/>
    </source>
</evidence>
<comment type="subcellular location">
    <subcellularLocation>
        <location evidence="5">Cytoplasm</location>
    </subcellularLocation>
    <text evidence="5">Assembles at midcell at the inner surface of the cytoplasmic membrane.</text>
</comment>
<evidence type="ECO:0000256" key="6">
    <source>
        <dbReference type="NCBIfam" id="TIGR00065"/>
    </source>
</evidence>
<dbReference type="EMBL" id="SZNT01000214">
    <property type="protein sequence ID" value="TKH10376.1"/>
    <property type="molecule type" value="Genomic_DNA"/>
</dbReference>
<feature type="domain" description="Tubulin/FtsZ 2-layer sandwich" evidence="8">
    <location>
        <begin position="206"/>
        <end position="322"/>
    </location>
</feature>
<dbReference type="SUPFAM" id="SSF55307">
    <property type="entry name" value="Tubulin C-terminal domain-like"/>
    <property type="match status" value="1"/>
</dbReference>
<organism evidence="9 10">
    <name type="scientific">Peribacillus simplex</name>
    <dbReference type="NCBI Taxonomy" id="1478"/>
    <lineage>
        <taxon>Bacteria</taxon>
        <taxon>Bacillati</taxon>
        <taxon>Bacillota</taxon>
        <taxon>Bacilli</taxon>
        <taxon>Bacillales</taxon>
        <taxon>Bacillaceae</taxon>
        <taxon>Peribacillus</taxon>
    </lineage>
</organism>
<dbReference type="SUPFAM" id="SSF52490">
    <property type="entry name" value="Tubulin nucleotide-binding domain-like"/>
    <property type="match status" value="1"/>
</dbReference>
<dbReference type="GO" id="GO:0043093">
    <property type="term" value="P:FtsZ-dependent cytokinesis"/>
    <property type="evidence" value="ECO:0007669"/>
    <property type="project" value="UniProtKB-UniRule"/>
</dbReference>
<dbReference type="InterPro" id="IPR024757">
    <property type="entry name" value="FtsZ_C"/>
</dbReference>
<dbReference type="InterPro" id="IPR000158">
    <property type="entry name" value="Cell_div_FtsZ"/>
</dbReference>
<comment type="function">
    <text evidence="5">Essential cell division protein that forms a contractile ring structure (Z ring) at the future cell division site. The regulation of the ring assembly controls the timing and the location of cell division. One of the functions of the FtsZ ring is to recruit other cell division proteins to the septum to produce a new cell wall between the dividing cells. Binds GTP and shows GTPase activity.</text>
</comment>
<accession>A0A9X9ES51</accession>
<dbReference type="HAMAP" id="MF_00909">
    <property type="entry name" value="FtsZ"/>
    <property type="match status" value="1"/>
</dbReference>
<dbReference type="GO" id="GO:0051258">
    <property type="term" value="P:protein polymerization"/>
    <property type="evidence" value="ECO:0007669"/>
    <property type="project" value="UniProtKB-UniRule"/>
</dbReference>
<feature type="binding site" evidence="5">
    <location>
        <begin position="20"/>
        <end position="24"/>
    </location>
    <ligand>
        <name>GTP</name>
        <dbReference type="ChEBI" id="CHEBI:37565"/>
    </ligand>
</feature>
<dbReference type="InterPro" id="IPR045061">
    <property type="entry name" value="FtsZ/CetZ"/>
</dbReference>
<dbReference type="Gene3D" id="3.30.1330.20">
    <property type="entry name" value="Tubulin/FtsZ, C-terminal domain"/>
    <property type="match status" value="1"/>
</dbReference>
<evidence type="ECO:0000256" key="2">
    <source>
        <dbReference type="ARBA" id="ARBA00022741"/>
    </source>
</evidence>
<comment type="caution">
    <text evidence="5">Lacks conserved residue(s) required for the propagation of feature annotation.</text>
</comment>
<dbReference type="Gene3D" id="3.40.50.1440">
    <property type="entry name" value="Tubulin/FtsZ, GTPase domain"/>
    <property type="match status" value="1"/>
</dbReference>
<dbReference type="AlphaFoldDB" id="A0A9X9ES51"/>
<name>A0A9X9ES51_9BACI</name>
<evidence type="ECO:0000259" key="8">
    <source>
        <dbReference type="SMART" id="SM00865"/>
    </source>
</evidence>
<dbReference type="PROSITE" id="PS01134">
    <property type="entry name" value="FTSZ_1"/>
    <property type="match status" value="1"/>
</dbReference>
<dbReference type="GO" id="GO:0003924">
    <property type="term" value="F:GTPase activity"/>
    <property type="evidence" value="ECO:0007669"/>
    <property type="project" value="UniProtKB-UniRule"/>
</dbReference>
<dbReference type="InterPro" id="IPR037103">
    <property type="entry name" value="Tubulin/FtsZ-like_C"/>
</dbReference>
<dbReference type="GO" id="GO:0032153">
    <property type="term" value="C:cell division site"/>
    <property type="evidence" value="ECO:0007669"/>
    <property type="project" value="UniProtKB-UniRule"/>
</dbReference>
<keyword evidence="2 5" id="KW-0547">Nucleotide-binding</keyword>
<dbReference type="Pfam" id="PF12327">
    <property type="entry name" value="FtsZ_C"/>
    <property type="match status" value="1"/>
</dbReference>
<keyword evidence="5" id="KW-0963">Cytoplasm</keyword>
<gene>
    <name evidence="5 9" type="primary">ftsZ</name>
    <name evidence="9" type="ORF">FC678_14875</name>
</gene>
<keyword evidence="4 5" id="KW-0717">Septation</keyword>
<evidence type="ECO:0000256" key="5">
    <source>
        <dbReference type="HAMAP-Rule" id="MF_00909"/>
    </source>
</evidence>
<dbReference type="OrthoDB" id="9813375at2"/>
<keyword evidence="3 5" id="KW-0342">GTP-binding</keyword>
<dbReference type="SMART" id="SM00865">
    <property type="entry name" value="Tubulin_C"/>
    <property type="match status" value="1"/>
</dbReference>
<keyword evidence="5" id="KW-0131">Cell cycle</keyword>
<feature type="binding site" evidence="5">
    <location>
        <position position="142"/>
    </location>
    <ligand>
        <name>GTP</name>
        <dbReference type="ChEBI" id="CHEBI:37565"/>
    </ligand>
</feature>
<dbReference type="PRINTS" id="PR00423">
    <property type="entry name" value="CELLDVISFTSZ"/>
</dbReference>
<feature type="binding site" evidence="5">
    <location>
        <position position="138"/>
    </location>
    <ligand>
        <name>GTP</name>
        <dbReference type="ChEBI" id="CHEBI:37565"/>
    </ligand>
</feature>
<evidence type="ECO:0000313" key="9">
    <source>
        <dbReference type="EMBL" id="TKH10376.1"/>
    </source>
</evidence>
<comment type="subunit">
    <text evidence="5">Homodimer. Polymerizes to form a dynamic ring structure in a strictly GTP-dependent manner. Interacts directly with several other division proteins.</text>
</comment>
<comment type="caution">
    <text evidence="9">The sequence shown here is derived from an EMBL/GenBank/DDBJ whole genome shotgun (WGS) entry which is preliminary data.</text>
</comment>
<sequence length="337" mass="35091">MEFVASVNSSVNIKVIGIGGGGNNAVNRMIEHGVKGVEFIAINTDAQALNLSKAEIKIQIGATLTKGLGSGAKPEVGKQAVKESKEQIQEALKGTDMVLVTAGMGGGIGTGAAPAIAQIARELDILTIGVVTLPFAFEGNKRATQAAGGIASMKKAVDTLIVIPNDRLLEILHKNTPMLEAFLEADNVIRQSIQGISDLIAVPGLINIDFADVKTIMSNKGSALIGIGRATGKHRAAKAAKKAISSTLLNTSIDGAQGVLMKLTGANISLYEVQEAANIVTSAADSELNMIFGSVINENLKDEIIVIVIATGLNDQEVPTLKMSARASITELEKRMS</sequence>
<evidence type="ECO:0000256" key="1">
    <source>
        <dbReference type="ARBA" id="ARBA00009690"/>
    </source>
</evidence>
<dbReference type="FunFam" id="3.40.50.1440:FF:000001">
    <property type="entry name" value="Cell division protein FtsZ"/>
    <property type="match status" value="1"/>
</dbReference>
<evidence type="ECO:0000256" key="4">
    <source>
        <dbReference type="ARBA" id="ARBA00023210"/>
    </source>
</evidence>
<dbReference type="InterPro" id="IPR018316">
    <property type="entry name" value="Tubulin/FtsZ_2-layer-sand-dom"/>
</dbReference>
<dbReference type="GO" id="GO:0005737">
    <property type="term" value="C:cytoplasm"/>
    <property type="evidence" value="ECO:0007669"/>
    <property type="project" value="UniProtKB-SubCell"/>
</dbReference>
<reference evidence="9 10" key="1">
    <citation type="journal article" date="2019" name="Environ. Microbiol.">
        <title>An active ?-lactamase is a part of an orchestrated cell wall stress resistance network of Bacillus subtilis and related rhizosphere species.</title>
        <authorList>
            <person name="Bucher T."/>
            <person name="Keren-Paz A."/>
            <person name="Hausser J."/>
            <person name="Olender T."/>
            <person name="Cytryn E."/>
            <person name="Kolodkin-Gal I."/>
        </authorList>
    </citation>
    <scope>NUCLEOTIDE SEQUENCE [LARGE SCALE GENOMIC DNA]</scope>
    <source>
        <strain evidence="9 10">I4</strain>
    </source>
</reference>
<evidence type="ECO:0000256" key="3">
    <source>
        <dbReference type="ARBA" id="ARBA00023134"/>
    </source>
</evidence>
<dbReference type="InterPro" id="IPR036525">
    <property type="entry name" value="Tubulin/FtsZ_GTPase_sf"/>
</dbReference>
<keyword evidence="5 9" id="KW-0132">Cell division</keyword>
<dbReference type="GO" id="GO:0000917">
    <property type="term" value="P:division septum assembly"/>
    <property type="evidence" value="ECO:0007669"/>
    <property type="project" value="UniProtKB-KW"/>
</dbReference>
<evidence type="ECO:0000313" key="10">
    <source>
        <dbReference type="Proteomes" id="UP000309170"/>
    </source>
</evidence>
<protein>
    <recommendedName>
        <fullName evidence="5 6">Cell division protein FtsZ</fullName>
    </recommendedName>
</protein>
<dbReference type="Proteomes" id="UP000309170">
    <property type="component" value="Unassembled WGS sequence"/>
</dbReference>
<dbReference type="PANTHER" id="PTHR30314">
    <property type="entry name" value="CELL DIVISION PROTEIN FTSZ-RELATED"/>
    <property type="match status" value="1"/>
</dbReference>
<dbReference type="RefSeq" id="WP_137020048.1">
    <property type="nucleotide sequence ID" value="NZ_SZNS01000077.1"/>
</dbReference>
<dbReference type="CDD" id="cd02201">
    <property type="entry name" value="FtsZ_type1"/>
    <property type="match status" value="1"/>
</dbReference>
<dbReference type="InterPro" id="IPR003008">
    <property type="entry name" value="Tubulin_FtsZ_GTPase"/>
</dbReference>
<dbReference type="InterPro" id="IPR020805">
    <property type="entry name" value="Cell_div_FtsZ_CS"/>
</dbReference>
<dbReference type="GO" id="GO:0005525">
    <property type="term" value="F:GTP binding"/>
    <property type="evidence" value="ECO:0007669"/>
    <property type="project" value="UniProtKB-UniRule"/>
</dbReference>
<dbReference type="SMART" id="SM00864">
    <property type="entry name" value="Tubulin"/>
    <property type="match status" value="1"/>
</dbReference>
<proteinExistence type="inferred from homology"/>
<feature type="domain" description="Tubulin/FtsZ GTPase" evidence="7">
    <location>
        <begin position="12"/>
        <end position="204"/>
    </location>
</feature>
<dbReference type="Pfam" id="PF00091">
    <property type="entry name" value="Tubulin"/>
    <property type="match status" value="1"/>
</dbReference>
<dbReference type="InterPro" id="IPR008280">
    <property type="entry name" value="Tub_FtsZ_C"/>
</dbReference>
<dbReference type="NCBIfam" id="TIGR00065">
    <property type="entry name" value="ftsZ"/>
    <property type="match status" value="1"/>
</dbReference>
<comment type="similarity">
    <text evidence="1 5">Belongs to the FtsZ family.</text>
</comment>